<dbReference type="InterPro" id="IPR011701">
    <property type="entry name" value="MFS"/>
</dbReference>
<feature type="transmembrane region" description="Helical" evidence="6">
    <location>
        <begin position="48"/>
        <end position="73"/>
    </location>
</feature>
<evidence type="ECO:0000256" key="3">
    <source>
        <dbReference type="ARBA" id="ARBA00022989"/>
    </source>
</evidence>
<dbReference type="InterPro" id="IPR052714">
    <property type="entry name" value="MFS_Exporter"/>
</dbReference>
<dbReference type="SUPFAM" id="SSF103473">
    <property type="entry name" value="MFS general substrate transporter"/>
    <property type="match status" value="1"/>
</dbReference>
<organism evidence="8 9">
    <name type="scientific">Actinomadura fibrosa</name>
    <dbReference type="NCBI Taxonomy" id="111802"/>
    <lineage>
        <taxon>Bacteria</taxon>
        <taxon>Bacillati</taxon>
        <taxon>Actinomycetota</taxon>
        <taxon>Actinomycetes</taxon>
        <taxon>Streptosporangiales</taxon>
        <taxon>Thermomonosporaceae</taxon>
        <taxon>Actinomadura</taxon>
    </lineage>
</organism>
<feature type="transmembrane region" description="Helical" evidence="6">
    <location>
        <begin position="309"/>
        <end position="327"/>
    </location>
</feature>
<comment type="subcellular location">
    <subcellularLocation>
        <location evidence="1">Cell membrane</location>
        <topology evidence="1">Multi-pass membrane protein</topology>
    </subcellularLocation>
</comment>
<dbReference type="PANTHER" id="PTHR23531">
    <property type="entry name" value="QUINOLENE RESISTANCE PROTEIN NORA"/>
    <property type="match status" value="1"/>
</dbReference>
<dbReference type="Gene3D" id="1.20.1250.20">
    <property type="entry name" value="MFS general substrate transporter like domains"/>
    <property type="match status" value="1"/>
</dbReference>
<feature type="transmembrane region" description="Helical" evidence="6">
    <location>
        <begin position="199"/>
        <end position="217"/>
    </location>
</feature>
<feature type="transmembrane region" description="Helical" evidence="6">
    <location>
        <begin position="333"/>
        <end position="356"/>
    </location>
</feature>
<evidence type="ECO:0000256" key="1">
    <source>
        <dbReference type="ARBA" id="ARBA00004651"/>
    </source>
</evidence>
<dbReference type="Proteomes" id="UP001597063">
    <property type="component" value="Unassembled WGS sequence"/>
</dbReference>
<feature type="transmembrane region" description="Helical" evidence="6">
    <location>
        <begin position="279"/>
        <end position="297"/>
    </location>
</feature>
<dbReference type="InterPro" id="IPR036259">
    <property type="entry name" value="MFS_trans_sf"/>
</dbReference>
<evidence type="ECO:0000256" key="6">
    <source>
        <dbReference type="SAM" id="Phobius"/>
    </source>
</evidence>
<feature type="transmembrane region" description="Helical" evidence="6">
    <location>
        <begin position="395"/>
        <end position="413"/>
    </location>
</feature>
<dbReference type="PANTHER" id="PTHR23531:SF1">
    <property type="entry name" value="QUINOLENE RESISTANCE PROTEIN NORA"/>
    <property type="match status" value="1"/>
</dbReference>
<name>A0ABW2XTS2_9ACTN</name>
<evidence type="ECO:0000259" key="7">
    <source>
        <dbReference type="PROSITE" id="PS50850"/>
    </source>
</evidence>
<feature type="transmembrane region" description="Helical" evidence="6">
    <location>
        <begin position="368"/>
        <end position="389"/>
    </location>
</feature>
<protein>
    <submittedName>
        <fullName evidence="8">MFS transporter</fullName>
    </submittedName>
</protein>
<gene>
    <name evidence="8" type="ORF">ACFQZM_24465</name>
</gene>
<keyword evidence="3 6" id="KW-1133">Transmembrane helix</keyword>
<evidence type="ECO:0000256" key="5">
    <source>
        <dbReference type="SAM" id="MobiDB-lite"/>
    </source>
</evidence>
<evidence type="ECO:0000256" key="4">
    <source>
        <dbReference type="ARBA" id="ARBA00023136"/>
    </source>
</evidence>
<keyword evidence="4 6" id="KW-0472">Membrane</keyword>
<dbReference type="EMBL" id="JBHTGP010000013">
    <property type="protein sequence ID" value="MFD0687671.1"/>
    <property type="molecule type" value="Genomic_DNA"/>
</dbReference>
<evidence type="ECO:0000313" key="8">
    <source>
        <dbReference type="EMBL" id="MFD0687671.1"/>
    </source>
</evidence>
<feature type="region of interest" description="Disordered" evidence="5">
    <location>
        <begin position="1"/>
        <end position="33"/>
    </location>
</feature>
<feature type="transmembrane region" description="Helical" evidence="6">
    <location>
        <begin position="172"/>
        <end position="193"/>
    </location>
</feature>
<dbReference type="PROSITE" id="PS50850">
    <property type="entry name" value="MFS"/>
    <property type="match status" value="1"/>
</dbReference>
<evidence type="ECO:0000313" key="9">
    <source>
        <dbReference type="Proteomes" id="UP001597063"/>
    </source>
</evidence>
<dbReference type="RefSeq" id="WP_131761417.1">
    <property type="nucleotide sequence ID" value="NZ_CAACUY010000165.1"/>
</dbReference>
<dbReference type="InterPro" id="IPR020846">
    <property type="entry name" value="MFS_dom"/>
</dbReference>
<keyword evidence="9" id="KW-1185">Reference proteome</keyword>
<sequence>MSETLRTAPDTGRHGTAIPSTTPPSPATATTSAVPSVADRPRLITRPLALVFVCSLGTMIAFYLLLSVVPLYAASAGSGGIGAGLSTGALMLSTVAAELACPRLLARFGHRRVLAAGVVLLGLPALALPASAGMATVLTVSLVRGVGFAIVVVVTGVLVATLVPAERRGEGLGVSGVVIGVPAVLALPLGVWLAGRFGYTPIFIAGAVSALAVLVAIPGLPDRPPSPAGEPAAAGKPLGVLDGLRSAALLRPSVVFASTAMAAGVVVTFLPSAVAGGGAAAGLLVQAAAGTLTRWWAGRFGDRHGAGRLLAPGVLAAAAGVAALSVASGPVAVMAAMALFGAGFGVAQNASLSLMYDRVPLSGYGTVSAVWNLAYDGGMGLGGAGFGLAAAQTGYPAAFALTGALVLLVLPLARRS</sequence>
<feature type="transmembrane region" description="Helical" evidence="6">
    <location>
        <begin position="113"/>
        <end position="140"/>
    </location>
</feature>
<proteinExistence type="predicted"/>
<feature type="domain" description="Major facilitator superfamily (MFS) profile" evidence="7">
    <location>
        <begin position="47"/>
        <end position="416"/>
    </location>
</feature>
<dbReference type="Pfam" id="PF07690">
    <property type="entry name" value="MFS_1"/>
    <property type="match status" value="1"/>
</dbReference>
<feature type="transmembrane region" description="Helical" evidence="6">
    <location>
        <begin position="146"/>
        <end position="165"/>
    </location>
</feature>
<feature type="transmembrane region" description="Helical" evidence="6">
    <location>
        <begin position="254"/>
        <end position="273"/>
    </location>
</feature>
<evidence type="ECO:0000256" key="2">
    <source>
        <dbReference type="ARBA" id="ARBA00022692"/>
    </source>
</evidence>
<keyword evidence="2 6" id="KW-0812">Transmembrane</keyword>
<feature type="transmembrane region" description="Helical" evidence="6">
    <location>
        <begin position="79"/>
        <end position="101"/>
    </location>
</feature>
<comment type="caution">
    <text evidence="8">The sequence shown here is derived from an EMBL/GenBank/DDBJ whole genome shotgun (WGS) entry which is preliminary data.</text>
</comment>
<reference evidence="9" key="1">
    <citation type="journal article" date="2019" name="Int. J. Syst. Evol. Microbiol.">
        <title>The Global Catalogue of Microorganisms (GCM) 10K type strain sequencing project: providing services to taxonomists for standard genome sequencing and annotation.</title>
        <authorList>
            <consortium name="The Broad Institute Genomics Platform"/>
            <consortium name="The Broad Institute Genome Sequencing Center for Infectious Disease"/>
            <person name="Wu L."/>
            <person name="Ma J."/>
        </authorList>
    </citation>
    <scope>NUCLEOTIDE SEQUENCE [LARGE SCALE GENOMIC DNA]</scope>
    <source>
        <strain evidence="9">JCM 9371</strain>
    </source>
</reference>
<accession>A0ABW2XTS2</accession>